<feature type="compositionally biased region" description="Basic and acidic residues" evidence="7">
    <location>
        <begin position="1"/>
        <end position="11"/>
    </location>
</feature>
<dbReference type="GO" id="GO:0140291">
    <property type="term" value="P:peptidyl-glutamate ADP-deribosylation"/>
    <property type="evidence" value="ECO:0007669"/>
    <property type="project" value="TreeGrafter"/>
</dbReference>
<comment type="catalytic activity">
    <reaction evidence="6">
        <text>ADP-alpha-D-ribose 1''-phosphate + H2O = ADP-D-ribose + phosphate</text>
        <dbReference type="Rhea" id="RHEA:25029"/>
        <dbReference type="ChEBI" id="CHEBI:15377"/>
        <dbReference type="ChEBI" id="CHEBI:43474"/>
        <dbReference type="ChEBI" id="CHEBI:57967"/>
        <dbReference type="ChEBI" id="CHEBI:58753"/>
        <dbReference type="EC" id="3.1.3.84"/>
    </reaction>
</comment>
<proteinExistence type="inferred from homology"/>
<reference evidence="9" key="1">
    <citation type="journal article" date="2023" name="Mol. Phylogenet. Evol.">
        <title>Genome-scale phylogeny and comparative genomics of the fungal order Sordariales.</title>
        <authorList>
            <person name="Hensen N."/>
            <person name="Bonometti L."/>
            <person name="Westerberg I."/>
            <person name="Brannstrom I.O."/>
            <person name="Guillou S."/>
            <person name="Cros-Aarteil S."/>
            <person name="Calhoun S."/>
            <person name="Haridas S."/>
            <person name="Kuo A."/>
            <person name="Mondo S."/>
            <person name="Pangilinan J."/>
            <person name="Riley R."/>
            <person name="LaButti K."/>
            <person name="Andreopoulos B."/>
            <person name="Lipzen A."/>
            <person name="Chen C."/>
            <person name="Yan M."/>
            <person name="Daum C."/>
            <person name="Ng V."/>
            <person name="Clum A."/>
            <person name="Steindorff A."/>
            <person name="Ohm R.A."/>
            <person name="Martin F."/>
            <person name="Silar P."/>
            <person name="Natvig D.O."/>
            <person name="Lalanne C."/>
            <person name="Gautier V."/>
            <person name="Ament-Velasquez S.L."/>
            <person name="Kruys A."/>
            <person name="Hutchinson M.I."/>
            <person name="Powell A.J."/>
            <person name="Barry K."/>
            <person name="Miller A.N."/>
            <person name="Grigoriev I.V."/>
            <person name="Debuchy R."/>
            <person name="Gladieux P."/>
            <person name="Hiltunen Thoren M."/>
            <person name="Johannesson H."/>
        </authorList>
    </citation>
    <scope>NUCLEOTIDE SEQUENCE</scope>
    <source>
        <strain evidence="9">PSN293</strain>
    </source>
</reference>
<evidence type="ECO:0000256" key="4">
    <source>
        <dbReference type="ARBA" id="ARBA00019744"/>
    </source>
</evidence>
<dbReference type="CDD" id="cd02901">
    <property type="entry name" value="Macro_Poa1p-like"/>
    <property type="match status" value="1"/>
</dbReference>
<dbReference type="Pfam" id="PF01661">
    <property type="entry name" value="Macro"/>
    <property type="match status" value="1"/>
</dbReference>
<feature type="region of interest" description="Disordered" evidence="7">
    <location>
        <begin position="1"/>
        <end position="144"/>
    </location>
</feature>
<feature type="compositionally biased region" description="Basic and acidic residues" evidence="7">
    <location>
        <begin position="62"/>
        <end position="80"/>
    </location>
</feature>
<comment type="caution">
    <text evidence="9">The sequence shown here is derived from an EMBL/GenBank/DDBJ whole genome shotgun (WGS) entry which is preliminary data.</text>
</comment>
<evidence type="ECO:0000256" key="3">
    <source>
        <dbReference type="ARBA" id="ARBA00012983"/>
    </source>
</evidence>
<organism evidence="9 10">
    <name type="scientific">Rhypophila decipiens</name>
    <dbReference type="NCBI Taxonomy" id="261697"/>
    <lineage>
        <taxon>Eukaryota</taxon>
        <taxon>Fungi</taxon>
        <taxon>Dikarya</taxon>
        <taxon>Ascomycota</taxon>
        <taxon>Pezizomycotina</taxon>
        <taxon>Sordariomycetes</taxon>
        <taxon>Sordariomycetidae</taxon>
        <taxon>Sordariales</taxon>
        <taxon>Naviculisporaceae</taxon>
        <taxon>Rhypophila</taxon>
    </lineage>
</organism>
<reference evidence="9" key="2">
    <citation type="submission" date="2023-05" db="EMBL/GenBank/DDBJ databases">
        <authorList>
            <consortium name="Lawrence Berkeley National Laboratory"/>
            <person name="Steindorff A."/>
            <person name="Hensen N."/>
            <person name="Bonometti L."/>
            <person name="Westerberg I."/>
            <person name="Brannstrom I.O."/>
            <person name="Guillou S."/>
            <person name="Cros-Aarteil S."/>
            <person name="Calhoun S."/>
            <person name="Haridas S."/>
            <person name="Kuo A."/>
            <person name="Mondo S."/>
            <person name="Pangilinan J."/>
            <person name="Riley R."/>
            <person name="Labutti K."/>
            <person name="Andreopoulos B."/>
            <person name="Lipzen A."/>
            <person name="Chen C."/>
            <person name="Yanf M."/>
            <person name="Daum C."/>
            <person name="Ng V."/>
            <person name="Clum A."/>
            <person name="Ohm R."/>
            <person name="Martin F."/>
            <person name="Silar P."/>
            <person name="Natvig D."/>
            <person name="Lalanne C."/>
            <person name="Gautier V."/>
            <person name="Ament-Velasquez S.L."/>
            <person name="Kruys A."/>
            <person name="Hutchinson M.I."/>
            <person name="Powell A.J."/>
            <person name="Barry K."/>
            <person name="Miller A.N."/>
            <person name="Grigoriev I.V."/>
            <person name="Debuchy R."/>
            <person name="Gladieux P."/>
            <person name="Thoren M.H."/>
            <person name="Johannesson H."/>
        </authorList>
    </citation>
    <scope>NUCLEOTIDE SEQUENCE</scope>
    <source>
        <strain evidence="9">PSN293</strain>
    </source>
</reference>
<evidence type="ECO:0000256" key="2">
    <source>
        <dbReference type="ARBA" id="ARBA00006575"/>
    </source>
</evidence>
<dbReference type="Proteomes" id="UP001301769">
    <property type="component" value="Unassembled WGS sequence"/>
</dbReference>
<dbReference type="InterPro" id="IPR002589">
    <property type="entry name" value="Macro_dom"/>
</dbReference>
<feature type="compositionally biased region" description="Polar residues" evidence="7">
    <location>
        <begin position="113"/>
        <end position="129"/>
    </location>
</feature>
<protein>
    <recommendedName>
        <fullName evidence="4">ADP-ribose 1''-phosphate phosphatase</fullName>
        <ecNumber evidence="3">3.1.3.84</ecNumber>
    </recommendedName>
</protein>
<dbReference type="PROSITE" id="PS51154">
    <property type="entry name" value="MACRO"/>
    <property type="match status" value="1"/>
</dbReference>
<gene>
    <name evidence="9" type="ORF">QBC37DRAFT_427521</name>
</gene>
<keyword evidence="10" id="KW-1185">Reference proteome</keyword>
<dbReference type="SUPFAM" id="SSF52949">
    <property type="entry name" value="Macro domain-like"/>
    <property type="match status" value="1"/>
</dbReference>
<comment type="function">
    <text evidence="1">Highly specific phosphatase involved in the metabolism of ADP-ribose 1''-phosphate (Appr1p) which is produced as a consequence of tRNA splicing.</text>
</comment>
<dbReference type="EMBL" id="MU858156">
    <property type="protein sequence ID" value="KAK4211155.1"/>
    <property type="molecule type" value="Genomic_DNA"/>
</dbReference>
<evidence type="ECO:0000313" key="9">
    <source>
        <dbReference type="EMBL" id="KAK4211155.1"/>
    </source>
</evidence>
<evidence type="ECO:0000259" key="8">
    <source>
        <dbReference type="PROSITE" id="PS51154"/>
    </source>
</evidence>
<comment type="similarity">
    <text evidence="2">Belongs to the POA1 family.</text>
</comment>
<name>A0AAN6Y314_9PEZI</name>
<dbReference type="PANTHER" id="PTHR12521:SF0">
    <property type="entry name" value="ADP-RIBOSE GLYCOHYDROLASE OARD1"/>
    <property type="match status" value="1"/>
</dbReference>
<sequence length="371" mass="40033">MASKRTADGFKKASLAGGERKFKQTKLNFGSSSSTRAQRPIRQETQDDASSKSTPSPQPKGEGQDERQGQGRKEGTEPARDSPSPSRLNFNMEASKENRPPSSPSQSRPPRTKVSSSEQPQETPTDQAEQPTQTPGPPTRPGQLIRITDIQGDLFSAPPNTVLIHACNAIGSWGGGIALAFRKSYPEAFKVYNAHCKRYSSDPRKLVGTALLIPPPPLPSRTAAASSGPAVGGGKGKGKFAASMSALANEARKQHWIGCLFTSKAYGKGRDSPRDILRATSPAMGHLMRLISKERTNSKRCGGGDGPGEIRMCQINSGLFDVPWKDTKRVVAEMTGEDALDEEEVDPDKLEEVLRGLGDLPVHVGAYWRDM</sequence>
<keyword evidence="5" id="KW-0378">Hydrolase</keyword>
<evidence type="ECO:0000256" key="1">
    <source>
        <dbReference type="ARBA" id="ARBA00002432"/>
    </source>
</evidence>
<keyword evidence="5" id="KW-0904">Protein phosphatase</keyword>
<dbReference type="AlphaFoldDB" id="A0AAN6Y314"/>
<evidence type="ECO:0000256" key="7">
    <source>
        <dbReference type="SAM" id="MobiDB-lite"/>
    </source>
</evidence>
<evidence type="ECO:0000313" key="10">
    <source>
        <dbReference type="Proteomes" id="UP001301769"/>
    </source>
</evidence>
<dbReference type="PANTHER" id="PTHR12521">
    <property type="entry name" value="PROTEIN C6ORF130"/>
    <property type="match status" value="1"/>
</dbReference>
<evidence type="ECO:0000256" key="5">
    <source>
        <dbReference type="ARBA" id="ARBA00022912"/>
    </source>
</evidence>
<dbReference type="InterPro" id="IPR043472">
    <property type="entry name" value="Macro_dom-like"/>
</dbReference>
<dbReference type="Gene3D" id="3.40.220.10">
    <property type="entry name" value="Leucine Aminopeptidase, subunit E, domain 1"/>
    <property type="match status" value="1"/>
</dbReference>
<evidence type="ECO:0000256" key="6">
    <source>
        <dbReference type="ARBA" id="ARBA00034427"/>
    </source>
</evidence>
<dbReference type="EC" id="3.1.3.84" evidence="3"/>
<dbReference type="InterPro" id="IPR050892">
    <property type="entry name" value="ADP-ribose_metab_enzymes"/>
</dbReference>
<dbReference type="GO" id="GO:0004721">
    <property type="term" value="F:phosphoprotein phosphatase activity"/>
    <property type="evidence" value="ECO:0007669"/>
    <property type="project" value="UniProtKB-KW"/>
</dbReference>
<feature type="compositionally biased region" description="Polar residues" evidence="7">
    <location>
        <begin position="25"/>
        <end position="37"/>
    </location>
</feature>
<feature type="domain" description="Macro" evidence="8">
    <location>
        <begin position="134"/>
        <end position="371"/>
    </location>
</feature>
<accession>A0AAN6Y314</accession>